<dbReference type="Gramene" id="TRITD5Bv1G241080.1">
    <property type="protein sequence ID" value="TRITD5Bv1G241080.1"/>
    <property type="gene ID" value="TRITD5Bv1G241080"/>
</dbReference>
<reference evidence="1 2" key="1">
    <citation type="submission" date="2017-09" db="EMBL/GenBank/DDBJ databases">
        <authorList>
            <consortium name="International Durum Wheat Genome Sequencing Consortium (IDWGSC)"/>
            <person name="Milanesi L."/>
        </authorList>
    </citation>
    <scope>NUCLEOTIDE SEQUENCE [LARGE SCALE GENOMIC DNA]</scope>
    <source>
        <strain evidence="2">cv. Svevo</strain>
    </source>
</reference>
<proteinExistence type="predicted"/>
<gene>
    <name evidence="1" type="ORF">TRITD_5Bv1G241080</name>
</gene>
<evidence type="ECO:0000313" key="2">
    <source>
        <dbReference type="Proteomes" id="UP000324705"/>
    </source>
</evidence>
<accession>A0A9R0XN02</accession>
<keyword evidence="2" id="KW-1185">Reference proteome</keyword>
<name>A0A9R0XN02_TRITD</name>
<dbReference type="Gene3D" id="3.80.10.10">
    <property type="entry name" value="Ribonuclease Inhibitor"/>
    <property type="match status" value="1"/>
</dbReference>
<sequence>MIPSLGGLDLAECSLQSANQSLSHLNLANLEELDLSFNDFGQPIASCWFCDCERRGLRRTEPSSQVDHIPLFG</sequence>
<protein>
    <submittedName>
        <fullName evidence="1">Uncharacterized protein</fullName>
    </submittedName>
</protein>
<dbReference type="InterPro" id="IPR032675">
    <property type="entry name" value="LRR_dom_sf"/>
</dbReference>
<dbReference type="EMBL" id="LT934120">
    <property type="protein sequence ID" value="VAI39820.1"/>
    <property type="molecule type" value="Genomic_DNA"/>
</dbReference>
<dbReference type="AlphaFoldDB" id="A0A9R0XN02"/>
<organism evidence="1 2">
    <name type="scientific">Triticum turgidum subsp. durum</name>
    <name type="common">Durum wheat</name>
    <name type="synonym">Triticum durum</name>
    <dbReference type="NCBI Taxonomy" id="4567"/>
    <lineage>
        <taxon>Eukaryota</taxon>
        <taxon>Viridiplantae</taxon>
        <taxon>Streptophyta</taxon>
        <taxon>Embryophyta</taxon>
        <taxon>Tracheophyta</taxon>
        <taxon>Spermatophyta</taxon>
        <taxon>Magnoliopsida</taxon>
        <taxon>Liliopsida</taxon>
        <taxon>Poales</taxon>
        <taxon>Poaceae</taxon>
        <taxon>BOP clade</taxon>
        <taxon>Pooideae</taxon>
        <taxon>Triticodae</taxon>
        <taxon>Triticeae</taxon>
        <taxon>Triticinae</taxon>
        <taxon>Triticum</taxon>
    </lineage>
</organism>
<dbReference type="Proteomes" id="UP000324705">
    <property type="component" value="Chromosome 5B"/>
</dbReference>
<evidence type="ECO:0000313" key="1">
    <source>
        <dbReference type="EMBL" id="VAI39820.1"/>
    </source>
</evidence>